<dbReference type="AlphaFoldDB" id="A0A1I5EYX4"/>
<gene>
    <name evidence="2" type="ORF">SAMN05421741_12343</name>
</gene>
<sequence length="145" mass="16351">MRKTLIIFTLNLLSLSLISCEEENCYTPPEPTVFEFVNAQGQNLIASGILTKAEIVIYEDLGNGNSLGINVQITKDNKALLENVGWYDGNKNYIVYIILDSLKTFNFTVRSSKIKNSCSGYKIDNVNFDNIDSIKKDGYYMLTIE</sequence>
<evidence type="ECO:0000256" key="1">
    <source>
        <dbReference type="SAM" id="SignalP"/>
    </source>
</evidence>
<dbReference type="OrthoDB" id="1119476at2"/>
<evidence type="ECO:0000313" key="2">
    <source>
        <dbReference type="EMBL" id="SFO16667.1"/>
    </source>
</evidence>
<dbReference type="Proteomes" id="UP000199036">
    <property type="component" value="Unassembled WGS sequence"/>
</dbReference>
<proteinExistence type="predicted"/>
<reference evidence="3" key="1">
    <citation type="submission" date="2016-10" db="EMBL/GenBank/DDBJ databases">
        <authorList>
            <person name="Varghese N."/>
            <person name="Submissions S."/>
        </authorList>
    </citation>
    <scope>NUCLEOTIDE SEQUENCE [LARGE SCALE GENOMIC DNA]</scope>
    <source>
        <strain evidence="3">DS-12</strain>
    </source>
</reference>
<protein>
    <submittedName>
        <fullName evidence="2">Uncharacterized protein</fullName>
    </submittedName>
</protein>
<keyword evidence="1" id="KW-0732">Signal</keyword>
<feature type="chain" id="PRO_5011613083" evidence="1">
    <location>
        <begin position="20"/>
        <end position="145"/>
    </location>
</feature>
<dbReference type="PROSITE" id="PS51257">
    <property type="entry name" value="PROKAR_LIPOPROTEIN"/>
    <property type="match status" value="1"/>
</dbReference>
<organism evidence="2 3">
    <name type="scientific">Paenimyroides ummariense</name>
    <dbReference type="NCBI Taxonomy" id="913024"/>
    <lineage>
        <taxon>Bacteria</taxon>
        <taxon>Pseudomonadati</taxon>
        <taxon>Bacteroidota</taxon>
        <taxon>Flavobacteriia</taxon>
        <taxon>Flavobacteriales</taxon>
        <taxon>Flavobacteriaceae</taxon>
        <taxon>Paenimyroides</taxon>
    </lineage>
</organism>
<name>A0A1I5EYX4_9FLAO</name>
<accession>A0A1I5EYX4</accession>
<dbReference type="EMBL" id="FOVI01000023">
    <property type="protein sequence ID" value="SFO16667.1"/>
    <property type="molecule type" value="Genomic_DNA"/>
</dbReference>
<feature type="signal peptide" evidence="1">
    <location>
        <begin position="1"/>
        <end position="19"/>
    </location>
</feature>
<dbReference type="RefSeq" id="WP_091525455.1">
    <property type="nucleotide sequence ID" value="NZ_FOVI01000023.1"/>
</dbReference>
<keyword evidence="3" id="KW-1185">Reference proteome</keyword>
<evidence type="ECO:0000313" key="3">
    <source>
        <dbReference type="Proteomes" id="UP000199036"/>
    </source>
</evidence>